<comment type="caution">
    <text evidence="1">The sequence shown here is derived from an EMBL/GenBank/DDBJ whole genome shotgun (WGS) entry which is preliminary data.</text>
</comment>
<gene>
    <name evidence="1" type="ORF">DCHRY22_LOCUS7765</name>
</gene>
<dbReference type="AlphaFoldDB" id="A0A8J2VT39"/>
<dbReference type="Proteomes" id="UP000789524">
    <property type="component" value="Unassembled WGS sequence"/>
</dbReference>
<reference evidence="1" key="1">
    <citation type="submission" date="2021-09" db="EMBL/GenBank/DDBJ databases">
        <authorList>
            <person name="Martin H S."/>
        </authorList>
    </citation>
    <scope>NUCLEOTIDE SEQUENCE</scope>
</reference>
<protein>
    <submittedName>
        <fullName evidence="1">(African queen) hypothetical protein</fullName>
    </submittedName>
</protein>
<evidence type="ECO:0000313" key="2">
    <source>
        <dbReference type="Proteomes" id="UP000789524"/>
    </source>
</evidence>
<name>A0A8J2VT39_9NEOP</name>
<evidence type="ECO:0000313" key="1">
    <source>
        <dbReference type="EMBL" id="CAG9567515.1"/>
    </source>
</evidence>
<dbReference type="EMBL" id="CAKASE010000058">
    <property type="protein sequence ID" value="CAG9567515.1"/>
    <property type="molecule type" value="Genomic_DNA"/>
</dbReference>
<sequence length="233" mass="27452">MNKTRQNAQKMLFNHETTYRTDYYKYDIKEYPKTQYREKQSHHERGLPTYKNCHTLMEWKDQRPPFSCYHVAKDVLRTNPNNVQRPCAKPVDHDREDAQKTRPRLVMTPAVSLDDIEDSSARDIIISDMYMTDNMKNMKIAVITAPREGAKAPLTGRPAPANPVFLPKYQPPYVSPEWRMESVSWDQKQLRSHCDPTQRFWLLHELPKCKACEETAVVVAHRKMLRNLKHNNV</sequence>
<dbReference type="OrthoDB" id="6572538at2759"/>
<organism evidence="1 2">
    <name type="scientific">Danaus chrysippus</name>
    <name type="common">African queen</name>
    <dbReference type="NCBI Taxonomy" id="151541"/>
    <lineage>
        <taxon>Eukaryota</taxon>
        <taxon>Metazoa</taxon>
        <taxon>Ecdysozoa</taxon>
        <taxon>Arthropoda</taxon>
        <taxon>Hexapoda</taxon>
        <taxon>Insecta</taxon>
        <taxon>Pterygota</taxon>
        <taxon>Neoptera</taxon>
        <taxon>Endopterygota</taxon>
        <taxon>Lepidoptera</taxon>
        <taxon>Glossata</taxon>
        <taxon>Ditrysia</taxon>
        <taxon>Papilionoidea</taxon>
        <taxon>Nymphalidae</taxon>
        <taxon>Danainae</taxon>
        <taxon>Danaini</taxon>
        <taxon>Danaina</taxon>
        <taxon>Danaus</taxon>
        <taxon>Anosia</taxon>
    </lineage>
</organism>
<accession>A0A8J2VT39</accession>
<proteinExistence type="predicted"/>
<keyword evidence="2" id="KW-1185">Reference proteome</keyword>